<organism evidence="1 2">
    <name type="scientific">Erwinia phage AH04</name>
    <dbReference type="NCBI Taxonomy" id="2869569"/>
    <lineage>
        <taxon>Viruses</taxon>
        <taxon>Duplodnaviria</taxon>
        <taxon>Heunggongvirae</taxon>
        <taxon>Uroviricota</taxon>
        <taxon>Caudoviricetes</taxon>
        <taxon>Chimalliviridae</taxon>
        <taxon>Meadowvirus</taxon>
        <taxon>Meadowvirus AH04</taxon>
    </lineage>
</organism>
<dbReference type="KEGG" id="vg:77944080"/>
<keyword evidence="2" id="KW-1185">Reference proteome</keyword>
<gene>
    <name evidence="1" type="primary">200</name>
    <name evidence="1" type="ORF">AH04_200</name>
</gene>
<reference evidence="1" key="1">
    <citation type="submission" date="2021-07" db="EMBL/GenBank/DDBJ databases">
        <authorList>
            <person name="Roth S.J."/>
            <person name="Krukonis G.P."/>
            <person name="Delesalle V.A."/>
        </authorList>
    </citation>
    <scope>NUCLEOTIDE SEQUENCE</scope>
</reference>
<evidence type="ECO:0000313" key="1">
    <source>
        <dbReference type="EMBL" id="QZA70675.1"/>
    </source>
</evidence>
<dbReference type="Proteomes" id="UP000827517">
    <property type="component" value="Segment"/>
</dbReference>
<name>A0AAE7X110_9CAUD</name>
<protein>
    <submittedName>
        <fullName evidence="1">Uncharacterized protein</fullName>
    </submittedName>
</protein>
<sequence length="121" mass="14222">MAHYFDIHLIDKNLVQGILVISFTENSSFEEKMFPVLQIVRCGFNEVFRRYFNVNSEWDTSYFVVKAGYIRFLIKELKTELAKGDDGEIYDLDNYNKVLACLTELSKNPDEDATYLLSWEK</sequence>
<proteinExistence type="predicted"/>
<dbReference type="RefSeq" id="YP_010667954.1">
    <property type="nucleotide sequence ID" value="NC_070952.1"/>
</dbReference>
<accession>A0AAE7X110</accession>
<evidence type="ECO:0000313" key="2">
    <source>
        <dbReference type="Proteomes" id="UP000827517"/>
    </source>
</evidence>
<dbReference type="GeneID" id="77944080"/>
<dbReference type="EMBL" id="MZ501267">
    <property type="protein sequence ID" value="QZA70675.1"/>
    <property type="molecule type" value="Genomic_DNA"/>
</dbReference>